<dbReference type="AlphaFoldDB" id="A0A2S0KPF7"/>
<evidence type="ECO:0000313" key="3">
    <source>
        <dbReference type="Proteomes" id="UP000237947"/>
    </source>
</evidence>
<keyword evidence="1" id="KW-0472">Membrane</keyword>
<dbReference type="Proteomes" id="UP000237947">
    <property type="component" value="Chromosome"/>
</dbReference>
<dbReference type="RefSeq" id="WP_106012869.1">
    <property type="nucleotide sequence ID" value="NZ_CP027226.1"/>
</dbReference>
<keyword evidence="1" id="KW-0812">Transmembrane</keyword>
<dbReference type="EMBL" id="CP027226">
    <property type="protein sequence ID" value="AVM42921.1"/>
    <property type="molecule type" value="Genomic_DNA"/>
</dbReference>
<organism evidence="2 3">
    <name type="scientific">Fastidiosipila sanguinis</name>
    <dbReference type="NCBI Taxonomy" id="236753"/>
    <lineage>
        <taxon>Bacteria</taxon>
        <taxon>Bacillati</taxon>
        <taxon>Bacillota</taxon>
        <taxon>Clostridia</taxon>
        <taxon>Eubacteriales</taxon>
        <taxon>Oscillospiraceae</taxon>
        <taxon>Fastidiosipila</taxon>
    </lineage>
</organism>
<proteinExistence type="predicted"/>
<reference evidence="3" key="1">
    <citation type="submission" date="2018-02" db="EMBL/GenBank/DDBJ databases">
        <authorList>
            <person name="Holder M.E."/>
            <person name="Ajami N.J."/>
            <person name="Petrosino J.F."/>
        </authorList>
    </citation>
    <scope>NUCLEOTIDE SEQUENCE [LARGE SCALE GENOMIC DNA]</scope>
    <source>
        <strain evidence="3">CCUG 47711</strain>
    </source>
</reference>
<accession>A0A2S0KPF7</accession>
<feature type="transmembrane region" description="Helical" evidence="1">
    <location>
        <begin position="9"/>
        <end position="27"/>
    </location>
</feature>
<name>A0A2S0KPF7_9FIRM</name>
<protein>
    <submittedName>
        <fullName evidence="2">Uncharacterized protein</fullName>
    </submittedName>
</protein>
<dbReference type="KEGG" id="fsa:C5Q98_06730"/>
<sequence length="173" mass="20261">MKHFKIKKYILLSVIVIITLAILFFPYTKKIKHNLFSINRDYQGSYSQGEIVVNGTIKSNIFRDLYKFISGKDFNENDFWQFKGLIIPKELMDKSTDKYFVVTNLQNNSNGEKRYLQIYKNEPGETIHIKTLSILANCNLNTIILLDDFNLDANHNKEDIPFWQGTTLNIKNE</sequence>
<gene>
    <name evidence="2" type="ORF">C5Q98_06730</name>
</gene>
<keyword evidence="1" id="KW-1133">Transmembrane helix</keyword>
<evidence type="ECO:0000256" key="1">
    <source>
        <dbReference type="SAM" id="Phobius"/>
    </source>
</evidence>
<keyword evidence="3" id="KW-1185">Reference proteome</keyword>
<evidence type="ECO:0000313" key="2">
    <source>
        <dbReference type="EMBL" id="AVM42921.1"/>
    </source>
</evidence>